<evidence type="ECO:0000256" key="1">
    <source>
        <dbReference type="SAM" id="Phobius"/>
    </source>
</evidence>
<accession>A0ABR2HEU3</accession>
<sequence>MILLAILLINSKPTKKQALSFIPEEFNDLKEKALSSARKRINQINNNEKVIIPNKPYIKDEFIGFVNYALFAHTVSDLKGFAMTDEKSHIAIIVNRNTRDGIEMMKEKSMFADQKTNAVYSLFLKYADDGEVAIYNISKINEYQIFDRFQLTLPMSSLNSKCSYTGKNFGARCSLETEFNWDINSDLPKSQVLEPLNVELFYGMRSRAEASIVIKKSGAFNIQVEMDSSFDFEGCLGFKIPKINTSSSNFKEIEELTQEIASSTFYILTIPFTLKVLLVFQPKLENLGAVISKNISLFKVFKLHLRKSLIVSTRHQKTSQTEKDFHIETILENGEIDDDEEFKTEAKIYGSISIKSGIRVELHIGHGSSYFSIEGGVKPTFDFEFIRNTTQCTAPAMYGTFKPTIFVYIEGKGEIKIASIKIFKSSKEKKWKILSLEGNLGSCMYNDEYSRELDEDLQEKENKELNILLYNNFDALNDGIYSIGNNLSNYDRFYNKYLYLERESHIFHPNQSFIITNTNYNYTNLKSHVRYNDSIEYSNHTELLDLSDNFSYNANLLMKDNFLKFSIFANKSRQVSYGREFVMKNEEYINSRPRGISEFPFNLGLIYKVNKSYHAHYDDYFVINEYEDSLHDDNHNPNDVYQTTDYSSFNIIIELNDLNDDKHCLNRTALKVFHIQEENEHLLYVTFFERNNSQINESFDSSLIYVPLTESKGNINCTRIEFDECSFNLTRNDMIRPNNIIVKKTEFYTFTIKVTYPNYPDYIFKLNKPKVTLENHTIRGIVARIFQFRNKKIVPFDEVPQIISFRMGKNELYGIYRGLFQSHGENLSNIYALMHMPKIQPLTNDANLLESDSYFIKLIENTTIFKRNPNDPNDSFYDIIIPFRRRNQKVDDLEITLKMIFQAEESSNDDPFCSPFSKFSIKPNKKIFAGCIHSFSTNSWEHFTSFDEDIIREQEISIPDSRYKLHCINLKNIPEEKTNEITVYATSKYIEFPLTSRFIIIENETAAFLKSYCFGEYLQVICHRCDKIMIEKDGYTAELIKSPHFEDIFMIMIDESFNSSFPLIAYCDLNSSSFCTFEINITNDGYVLVEYNEKYPTNYGYENDQLPDDSPGVEEIYPLSIFYNNSNQVEDNYDLNCTDQTRLDSGFKRQILHRNEIIYATKSWSRGIEKLLVRIEKKQNFCLLLTYNRYFFPNFLELSLHYNSDLSLSYDIPFSGKVFYESLNTTNNYPFLQIGISINFTDNEINSSIYMNSDGHIIVRKNIFNAKKIKDIPKGSKFELIDLPEGCYSIKFGGSTDPVDLPLWYIILISILIGIDFIGIPLSILVIRIINWRKKKKLEKQNSSETTLTQQII</sequence>
<keyword evidence="1" id="KW-1133">Transmembrane helix</keyword>
<gene>
    <name evidence="2" type="ORF">M9Y10_021339</name>
</gene>
<dbReference type="Proteomes" id="UP001470230">
    <property type="component" value="Unassembled WGS sequence"/>
</dbReference>
<feature type="transmembrane region" description="Helical" evidence="1">
    <location>
        <begin position="1303"/>
        <end position="1330"/>
    </location>
</feature>
<comment type="caution">
    <text evidence="2">The sequence shown here is derived from an EMBL/GenBank/DDBJ whole genome shotgun (WGS) entry which is preliminary data.</text>
</comment>
<keyword evidence="3" id="KW-1185">Reference proteome</keyword>
<organism evidence="2 3">
    <name type="scientific">Tritrichomonas musculus</name>
    <dbReference type="NCBI Taxonomy" id="1915356"/>
    <lineage>
        <taxon>Eukaryota</taxon>
        <taxon>Metamonada</taxon>
        <taxon>Parabasalia</taxon>
        <taxon>Tritrichomonadida</taxon>
        <taxon>Tritrichomonadidae</taxon>
        <taxon>Tritrichomonas</taxon>
    </lineage>
</organism>
<keyword evidence="1" id="KW-0812">Transmembrane</keyword>
<proteinExistence type="predicted"/>
<protein>
    <submittedName>
        <fullName evidence="2">Uncharacterized protein</fullName>
    </submittedName>
</protein>
<reference evidence="2 3" key="1">
    <citation type="submission" date="2024-04" db="EMBL/GenBank/DDBJ databases">
        <title>Tritrichomonas musculus Genome.</title>
        <authorList>
            <person name="Alves-Ferreira E."/>
            <person name="Grigg M."/>
            <person name="Lorenzi H."/>
            <person name="Galac M."/>
        </authorList>
    </citation>
    <scope>NUCLEOTIDE SEQUENCE [LARGE SCALE GENOMIC DNA]</scope>
    <source>
        <strain evidence="2 3">EAF2021</strain>
    </source>
</reference>
<name>A0ABR2HEU3_9EUKA</name>
<keyword evidence="1" id="KW-0472">Membrane</keyword>
<dbReference type="EMBL" id="JAPFFF010000031">
    <property type="protein sequence ID" value="KAK8845157.1"/>
    <property type="molecule type" value="Genomic_DNA"/>
</dbReference>
<evidence type="ECO:0000313" key="3">
    <source>
        <dbReference type="Proteomes" id="UP001470230"/>
    </source>
</evidence>
<evidence type="ECO:0000313" key="2">
    <source>
        <dbReference type="EMBL" id="KAK8845157.1"/>
    </source>
</evidence>